<dbReference type="AlphaFoldDB" id="A0A381EDV8"/>
<keyword evidence="1" id="KW-0472">Membrane</keyword>
<feature type="transmembrane region" description="Helical" evidence="1">
    <location>
        <begin position="71"/>
        <end position="91"/>
    </location>
</feature>
<sequence>MSFRIRCFVSHLFCSIIIGCLTAATVYWYWYPGVLAKAVGVSHIFLLLLSIDVIMGPLLTLFLAKQGKKGLWFDFVAVIIMQIAALLYGIWHIAEGRPAWQVINIYRVEIVKAIDVDYSNAKPPFDRTSWLAPQWGMVRPVKDKQEQSDWLWLELEKGKSPVQRAELYQPIAGHWQDFAKEVLPLSDLGKNNSQAAVDEILRQYPQADGFLPMMGGDWDMTVLVSNKEQKILATVDLRPW</sequence>
<keyword evidence="1" id="KW-1133">Transmembrane helix</keyword>
<name>A0A381EDV8_9GAMM</name>
<gene>
    <name evidence="2" type="ORF">NCTC13294_02264</name>
</gene>
<dbReference type="PROSITE" id="PS51257">
    <property type="entry name" value="PROKAR_LIPOPROTEIN"/>
    <property type="match status" value="1"/>
</dbReference>
<dbReference type="RefSeq" id="WP_115612388.1">
    <property type="nucleotide sequence ID" value="NZ_JBHLZC010000001.1"/>
</dbReference>
<keyword evidence="1" id="KW-0812">Transmembrane</keyword>
<feature type="transmembrane region" description="Helical" evidence="1">
    <location>
        <begin position="12"/>
        <end position="31"/>
    </location>
</feature>
<accession>A0A381EDV8</accession>
<evidence type="ECO:0000313" key="3">
    <source>
        <dbReference type="Proteomes" id="UP000254572"/>
    </source>
</evidence>
<dbReference type="NCBIfam" id="NF041437">
    <property type="entry name" value="TfpZ"/>
    <property type="match status" value="1"/>
</dbReference>
<dbReference type="EMBL" id="UFUW01000001">
    <property type="protein sequence ID" value="SUX25142.1"/>
    <property type="molecule type" value="Genomic_DNA"/>
</dbReference>
<dbReference type="OrthoDB" id="8613597at2"/>
<proteinExistence type="predicted"/>
<feature type="transmembrane region" description="Helical" evidence="1">
    <location>
        <begin position="43"/>
        <end position="64"/>
    </location>
</feature>
<dbReference type="InterPro" id="IPR047814">
    <property type="entry name" value="TfpX/TfpZ-like"/>
</dbReference>
<evidence type="ECO:0000256" key="1">
    <source>
        <dbReference type="SAM" id="Phobius"/>
    </source>
</evidence>
<evidence type="ECO:0008006" key="4">
    <source>
        <dbReference type="Google" id="ProtNLM"/>
    </source>
</evidence>
<protein>
    <recommendedName>
        <fullName evidence="4">Type IV pilin accessory protein</fullName>
    </recommendedName>
</protein>
<dbReference type="Proteomes" id="UP000254572">
    <property type="component" value="Unassembled WGS sequence"/>
</dbReference>
<reference evidence="2 3" key="1">
    <citation type="submission" date="2018-06" db="EMBL/GenBank/DDBJ databases">
        <authorList>
            <consortium name="Pathogen Informatics"/>
            <person name="Doyle S."/>
        </authorList>
    </citation>
    <scope>NUCLEOTIDE SEQUENCE [LARGE SCALE GENOMIC DNA]</scope>
    <source>
        <strain evidence="2 3">NCTC13294</strain>
    </source>
</reference>
<evidence type="ECO:0000313" key="2">
    <source>
        <dbReference type="EMBL" id="SUX25142.1"/>
    </source>
</evidence>
<organism evidence="2 3">
    <name type="scientific">Cardiobacterium valvarum</name>
    <dbReference type="NCBI Taxonomy" id="194702"/>
    <lineage>
        <taxon>Bacteria</taxon>
        <taxon>Pseudomonadati</taxon>
        <taxon>Pseudomonadota</taxon>
        <taxon>Gammaproteobacteria</taxon>
        <taxon>Cardiobacteriales</taxon>
        <taxon>Cardiobacteriaceae</taxon>
        <taxon>Cardiobacterium</taxon>
    </lineage>
</organism>
<keyword evidence="3" id="KW-1185">Reference proteome</keyword>